<evidence type="ECO:0000313" key="2">
    <source>
        <dbReference type="Proteomes" id="UP000004622"/>
    </source>
</evidence>
<dbReference type="Proteomes" id="UP000004622">
    <property type="component" value="Unassembled WGS sequence"/>
</dbReference>
<evidence type="ECO:0000313" key="1">
    <source>
        <dbReference type="EMBL" id="EIM75314.1"/>
    </source>
</evidence>
<reference evidence="1 2" key="1">
    <citation type="journal article" date="2012" name="J. Bacteriol.">
        <title>Genome Sequence of Nitratireductor aquibiodomus Strain RA22.</title>
        <authorList>
            <person name="Singh A."/>
            <person name="Jangir P.K."/>
            <person name="Kumari C."/>
            <person name="Sharma R."/>
        </authorList>
    </citation>
    <scope>NUCLEOTIDE SEQUENCE [LARGE SCALE GENOMIC DNA]</scope>
    <source>
        <strain evidence="1 2">RA22</strain>
    </source>
</reference>
<gene>
    <name evidence="1" type="ORF">A33O_08711</name>
</gene>
<sequence length="122" mass="12807">MRFRQTTQPDRFSLGVVGRRAARQTVARGGKVARQRILLGCIDWRSGRFRRDVQIGIAPVLRTPGPLTTSGAVRGAGCGIGAGVVIAADGAASSRLMLIHPPRASDSAAAEAINPVARKNPP</sequence>
<organism evidence="1 2">
    <name type="scientific">Nitratireductor aquibiodomus RA22</name>
    <dbReference type="NCBI Taxonomy" id="1189611"/>
    <lineage>
        <taxon>Bacteria</taxon>
        <taxon>Pseudomonadati</taxon>
        <taxon>Pseudomonadota</taxon>
        <taxon>Alphaproteobacteria</taxon>
        <taxon>Hyphomicrobiales</taxon>
        <taxon>Phyllobacteriaceae</taxon>
        <taxon>Nitratireductor</taxon>
    </lineage>
</organism>
<proteinExistence type="predicted"/>
<dbReference type="EMBL" id="AJXZ01000020">
    <property type="protein sequence ID" value="EIM75314.1"/>
    <property type="molecule type" value="Genomic_DNA"/>
</dbReference>
<name>I5C0G2_9HYPH</name>
<dbReference type="AlphaFoldDB" id="I5C0G2"/>
<protein>
    <submittedName>
        <fullName evidence="1">Uncharacterized protein</fullName>
    </submittedName>
</protein>
<comment type="caution">
    <text evidence="1">The sequence shown here is derived from an EMBL/GenBank/DDBJ whole genome shotgun (WGS) entry which is preliminary data.</text>
</comment>
<accession>I5C0G2</accession>